<evidence type="ECO:0000313" key="5">
    <source>
        <dbReference type="Proteomes" id="UP001162541"/>
    </source>
</evidence>
<dbReference type="Proteomes" id="UP001162541">
    <property type="component" value="Chromosome 4"/>
</dbReference>
<accession>A0A176WBP6</accession>
<feature type="compositionally biased region" description="Basic and acidic residues" evidence="1">
    <location>
        <begin position="142"/>
        <end position="156"/>
    </location>
</feature>
<evidence type="ECO:0000313" key="4">
    <source>
        <dbReference type="Proteomes" id="UP000077202"/>
    </source>
</evidence>
<dbReference type="PANTHER" id="PTHR31033">
    <property type="entry name" value="PROTEIN, PUTATIVE-RELATED"/>
    <property type="match status" value="1"/>
</dbReference>
<keyword evidence="4" id="KW-1185">Reference proteome</keyword>
<feature type="region of interest" description="Disordered" evidence="1">
    <location>
        <begin position="129"/>
        <end position="157"/>
    </location>
</feature>
<evidence type="ECO:0000313" key="3">
    <source>
        <dbReference type="EMBL" id="OAE29536.1"/>
    </source>
</evidence>
<evidence type="ECO:0000313" key="2">
    <source>
        <dbReference type="EMBL" id="BBN08582.1"/>
    </source>
</evidence>
<proteinExistence type="predicted"/>
<organism evidence="3 4">
    <name type="scientific">Marchantia polymorpha subsp. ruderalis</name>
    <dbReference type="NCBI Taxonomy" id="1480154"/>
    <lineage>
        <taxon>Eukaryota</taxon>
        <taxon>Viridiplantae</taxon>
        <taxon>Streptophyta</taxon>
        <taxon>Embryophyta</taxon>
        <taxon>Marchantiophyta</taxon>
        <taxon>Marchantiopsida</taxon>
        <taxon>Marchantiidae</taxon>
        <taxon>Marchantiales</taxon>
        <taxon>Marchantiaceae</taxon>
        <taxon>Marchantia</taxon>
    </lineage>
</organism>
<reference evidence="2" key="2">
    <citation type="journal article" date="2019" name="Curr. Biol.">
        <title>Chromatin organization in early land plants reveals an ancestral association between H3K27me3, transposons, and constitutive heterochromatin.</title>
        <authorList>
            <person name="Montgomery S.A."/>
            <person name="Tanizawa Y."/>
            <person name="Galik B."/>
            <person name="Wang N."/>
            <person name="Ito T."/>
            <person name="Mochizuki T."/>
            <person name="Akimcheva S."/>
            <person name="Bowman J."/>
            <person name="Cognat V."/>
            <person name="Drouard L."/>
            <person name="Ekker H."/>
            <person name="Houng S."/>
            <person name="Kohchi T."/>
            <person name="Lin S."/>
            <person name="Liu L.D."/>
            <person name="Nakamura Y."/>
            <person name="Valeeva L.R."/>
            <person name="Shakirov E.V."/>
            <person name="Shippen D.E."/>
            <person name="Wei W."/>
            <person name="Yagura M."/>
            <person name="Yamaoka S."/>
            <person name="Yamato K.T."/>
            <person name="Liu C."/>
            <person name="Berger F."/>
        </authorList>
    </citation>
    <scope>NUCLEOTIDE SEQUENCE [LARGE SCALE GENOMIC DNA]</scope>
    <source>
        <strain evidence="2">Tak-1</strain>
    </source>
</reference>
<dbReference type="EMBL" id="LVLJ01001453">
    <property type="protein sequence ID" value="OAE29536.1"/>
    <property type="molecule type" value="Genomic_DNA"/>
</dbReference>
<reference evidence="3 4" key="1">
    <citation type="submission" date="2016-03" db="EMBL/GenBank/DDBJ databases">
        <title>Mechanisms controlling the formation of the plant cell surface in tip-growing cells are functionally conserved among land plants.</title>
        <authorList>
            <person name="Honkanen S."/>
            <person name="Jones V.A."/>
            <person name="Morieri G."/>
            <person name="Champion C."/>
            <person name="Hetherington A.J."/>
            <person name="Kelly S."/>
            <person name="Saint-Marcoux D."/>
            <person name="Proust H."/>
            <person name="Prescott H."/>
            <person name="Dolan L."/>
        </authorList>
    </citation>
    <scope>NUCLEOTIDE SEQUENCE [LARGE SCALE GENOMIC DNA]</scope>
    <source>
        <strain evidence="4">cv. Tak-1 and cv. Tak-2</strain>
        <tissue evidence="3">Whole gametophyte</tissue>
    </source>
</reference>
<feature type="compositionally biased region" description="Basic residues" evidence="1">
    <location>
        <begin position="131"/>
        <end position="141"/>
    </location>
</feature>
<sequence>MAFALANAFCNDQGIEQAVERCPFLRNIAKPTIFASTSFVVPTVSKGVKGPIFEDGPNFDTMFRLFHGRDGVVPLPERQTSDAGSYASSPSTNVSFNPLAACAASISMSFGSGAGPFGFDSFMAGKVNKPLGKKQKPKKKEQKPEPSSNEKTHEMGSEWLTTGNCPIAKSYRAIGGVLPLVTKALKLPANMKYTCPPAIVAARKALNQTTAVKALRPQALPTKVLAIGCFGMMLNIPLGMWREHTVKFSPQWILAVHATVPFIAMLRKAVVMPKYAMAFTIGSAVLGQALGARAERARLLAIKAAAVDKVDQGCEKDVLLSDSVSPSLVLNVDQACAKDLFARDSVTTTSGMNTLNTSAQAVSVC</sequence>
<dbReference type="EMBL" id="AP019869">
    <property type="protein sequence ID" value="BBN08582.1"/>
    <property type="molecule type" value="Genomic_DNA"/>
</dbReference>
<name>A0A176WBP6_MARPO</name>
<dbReference type="GO" id="GO:0009507">
    <property type="term" value="C:chloroplast"/>
    <property type="evidence" value="ECO:0007669"/>
    <property type="project" value="TreeGrafter"/>
</dbReference>
<dbReference type="Proteomes" id="UP000077202">
    <property type="component" value="Unassembled WGS sequence"/>
</dbReference>
<evidence type="ECO:0000256" key="1">
    <source>
        <dbReference type="SAM" id="MobiDB-lite"/>
    </source>
</evidence>
<reference evidence="5" key="3">
    <citation type="journal article" date="2020" name="Curr. Biol.">
        <title>Chromatin organization in early land plants reveals an ancestral association between H3K27me3, transposons, and constitutive heterochromatin.</title>
        <authorList>
            <person name="Montgomery S.A."/>
            <person name="Tanizawa Y."/>
            <person name="Galik B."/>
            <person name="Wang N."/>
            <person name="Ito T."/>
            <person name="Mochizuki T."/>
            <person name="Akimcheva S."/>
            <person name="Bowman J.L."/>
            <person name="Cognat V."/>
            <person name="Marechal-Drouard L."/>
            <person name="Ekker H."/>
            <person name="Hong S.F."/>
            <person name="Kohchi T."/>
            <person name="Lin S.S."/>
            <person name="Liu L.D."/>
            <person name="Nakamura Y."/>
            <person name="Valeeva L.R."/>
            <person name="Shakirov E.V."/>
            <person name="Shippen D.E."/>
            <person name="Wei W.L."/>
            <person name="Yagura M."/>
            <person name="Yamaoka S."/>
            <person name="Yamato K.T."/>
            <person name="Liu C."/>
            <person name="Berger F."/>
        </authorList>
    </citation>
    <scope>NUCLEOTIDE SEQUENCE [LARGE SCALE GENOMIC DNA]</scope>
    <source>
        <strain evidence="5">Tak-1</strain>
    </source>
</reference>
<dbReference type="AlphaFoldDB" id="A0A176WBP6"/>
<dbReference type="PANTHER" id="PTHR31033:SF18">
    <property type="entry name" value="OS06G0115800 PROTEIN"/>
    <property type="match status" value="1"/>
</dbReference>
<protein>
    <submittedName>
        <fullName evidence="3">Uncharacterized protein</fullName>
    </submittedName>
</protein>
<gene>
    <name evidence="3" type="ORF">AXG93_4486s1070</name>
    <name evidence="2" type="ORF">Mp_4g12690</name>
</gene>